<organism evidence="6 7">
    <name type="scientific">Primorskyibacter flagellatus</name>
    <dbReference type="NCBI Taxonomy" id="1387277"/>
    <lineage>
        <taxon>Bacteria</taxon>
        <taxon>Pseudomonadati</taxon>
        <taxon>Pseudomonadota</taxon>
        <taxon>Alphaproteobacteria</taxon>
        <taxon>Rhodobacterales</taxon>
        <taxon>Roseobacteraceae</taxon>
        <taxon>Primorskyibacter</taxon>
    </lineage>
</organism>
<dbReference type="GO" id="GO:0003700">
    <property type="term" value="F:DNA-binding transcription factor activity"/>
    <property type="evidence" value="ECO:0007669"/>
    <property type="project" value="InterPro"/>
</dbReference>
<sequence length="291" mass="31436">MELRTLRTFLMVADVGTVVEAAQRLHCVQSNVTTRIKSLEDELGVSLFLRSRNGMTLTAAGQVLLAHARNVVRAERDAKMAMTGLSRTGGLVRVGSMESTIATRLPPCIAAFQAIRPDAEIELTAAPTEDLIALLISGRVDVALIGGDFAHPDLVSEPVFQEEMVLLTHRSVRTEAQAREKRLIVFRSGCSYRAFSESWLKANGLAPNAVMEMGTLDGILGCVATGVGVTLLPRSVAETSLHRANVTIHDLMGPERFIDTCLIHRTGLEQDGIIGDFRAALKNVAPLQRAG</sequence>
<dbReference type="Proteomes" id="UP000612855">
    <property type="component" value="Unassembled WGS sequence"/>
</dbReference>
<dbReference type="Pfam" id="PF00126">
    <property type="entry name" value="HTH_1"/>
    <property type="match status" value="1"/>
</dbReference>
<dbReference type="PROSITE" id="PS50931">
    <property type="entry name" value="HTH_LYSR"/>
    <property type="match status" value="1"/>
</dbReference>
<reference evidence="7" key="1">
    <citation type="journal article" date="2019" name="Int. J. Syst. Evol. Microbiol.">
        <title>The Global Catalogue of Microorganisms (GCM) 10K type strain sequencing project: providing services to taxonomists for standard genome sequencing and annotation.</title>
        <authorList>
            <consortium name="The Broad Institute Genomics Platform"/>
            <consortium name="The Broad Institute Genome Sequencing Center for Infectious Disease"/>
            <person name="Wu L."/>
            <person name="Ma J."/>
        </authorList>
    </citation>
    <scope>NUCLEOTIDE SEQUENCE [LARGE SCALE GENOMIC DNA]</scope>
    <source>
        <strain evidence="7">CGMCC 1.12664</strain>
    </source>
</reference>
<dbReference type="SUPFAM" id="SSF53850">
    <property type="entry name" value="Periplasmic binding protein-like II"/>
    <property type="match status" value="1"/>
</dbReference>
<evidence type="ECO:0000259" key="5">
    <source>
        <dbReference type="PROSITE" id="PS50931"/>
    </source>
</evidence>
<protein>
    <submittedName>
        <fullName evidence="6">LysR family transcriptional regulator</fullName>
    </submittedName>
</protein>
<dbReference type="PRINTS" id="PR00039">
    <property type="entry name" value="HTHLYSR"/>
</dbReference>
<dbReference type="Gene3D" id="3.40.190.290">
    <property type="match status" value="1"/>
</dbReference>
<dbReference type="InterPro" id="IPR036388">
    <property type="entry name" value="WH-like_DNA-bd_sf"/>
</dbReference>
<comment type="caution">
    <text evidence="6">The sequence shown here is derived from an EMBL/GenBank/DDBJ whole genome shotgun (WGS) entry which is preliminary data.</text>
</comment>
<dbReference type="SUPFAM" id="SSF46785">
    <property type="entry name" value="Winged helix' DNA-binding domain"/>
    <property type="match status" value="1"/>
</dbReference>
<comment type="similarity">
    <text evidence="1">Belongs to the LysR transcriptional regulatory family.</text>
</comment>
<evidence type="ECO:0000256" key="2">
    <source>
        <dbReference type="ARBA" id="ARBA00023015"/>
    </source>
</evidence>
<dbReference type="InterPro" id="IPR000847">
    <property type="entry name" value="LysR_HTH_N"/>
</dbReference>
<dbReference type="GO" id="GO:0000976">
    <property type="term" value="F:transcription cis-regulatory region binding"/>
    <property type="evidence" value="ECO:0007669"/>
    <property type="project" value="TreeGrafter"/>
</dbReference>
<proteinExistence type="inferred from homology"/>
<dbReference type="InterPro" id="IPR005119">
    <property type="entry name" value="LysR_subst-bd"/>
</dbReference>
<dbReference type="Gene3D" id="1.10.10.10">
    <property type="entry name" value="Winged helix-like DNA-binding domain superfamily/Winged helix DNA-binding domain"/>
    <property type="match status" value="1"/>
</dbReference>
<keyword evidence="2" id="KW-0805">Transcription regulation</keyword>
<evidence type="ECO:0000256" key="4">
    <source>
        <dbReference type="ARBA" id="ARBA00023163"/>
    </source>
</evidence>
<evidence type="ECO:0000313" key="6">
    <source>
        <dbReference type="EMBL" id="GGE38669.1"/>
    </source>
</evidence>
<accession>A0A917AAS8</accession>
<gene>
    <name evidence="6" type="ORF">GCM10011360_28050</name>
</gene>
<name>A0A917AAS8_9RHOB</name>
<keyword evidence="3" id="KW-0238">DNA-binding</keyword>
<dbReference type="InterPro" id="IPR036390">
    <property type="entry name" value="WH_DNA-bd_sf"/>
</dbReference>
<evidence type="ECO:0000313" key="7">
    <source>
        <dbReference type="Proteomes" id="UP000612855"/>
    </source>
</evidence>
<dbReference type="Pfam" id="PF03466">
    <property type="entry name" value="LysR_substrate"/>
    <property type="match status" value="1"/>
</dbReference>
<evidence type="ECO:0000256" key="3">
    <source>
        <dbReference type="ARBA" id="ARBA00023125"/>
    </source>
</evidence>
<dbReference type="RefSeq" id="WP_188478269.1">
    <property type="nucleotide sequence ID" value="NZ_BMFJ01000001.1"/>
</dbReference>
<dbReference type="PANTHER" id="PTHR30126:SF40">
    <property type="entry name" value="HTH-TYPE TRANSCRIPTIONAL REGULATOR GLTR"/>
    <property type="match status" value="1"/>
</dbReference>
<dbReference type="PANTHER" id="PTHR30126">
    <property type="entry name" value="HTH-TYPE TRANSCRIPTIONAL REGULATOR"/>
    <property type="match status" value="1"/>
</dbReference>
<feature type="domain" description="HTH lysR-type" evidence="5">
    <location>
        <begin position="1"/>
        <end position="58"/>
    </location>
</feature>
<keyword evidence="4" id="KW-0804">Transcription</keyword>
<dbReference type="AlphaFoldDB" id="A0A917AAS8"/>
<evidence type="ECO:0000256" key="1">
    <source>
        <dbReference type="ARBA" id="ARBA00009437"/>
    </source>
</evidence>
<dbReference type="FunFam" id="1.10.10.10:FF:000001">
    <property type="entry name" value="LysR family transcriptional regulator"/>
    <property type="match status" value="1"/>
</dbReference>
<dbReference type="EMBL" id="BMFJ01000001">
    <property type="protein sequence ID" value="GGE38669.1"/>
    <property type="molecule type" value="Genomic_DNA"/>
</dbReference>
<keyword evidence="7" id="KW-1185">Reference proteome</keyword>